<accession>A0ABT8EAZ6</accession>
<evidence type="ECO:0008006" key="4">
    <source>
        <dbReference type="Google" id="ProtNLM"/>
    </source>
</evidence>
<organism evidence="2 3">
    <name type="scientific">Fictibacillus terranigra</name>
    <dbReference type="NCBI Taxonomy" id="3058424"/>
    <lineage>
        <taxon>Bacteria</taxon>
        <taxon>Bacillati</taxon>
        <taxon>Bacillota</taxon>
        <taxon>Bacilli</taxon>
        <taxon>Bacillales</taxon>
        <taxon>Fictibacillaceae</taxon>
        <taxon>Fictibacillus</taxon>
    </lineage>
</organism>
<keyword evidence="1" id="KW-0472">Membrane</keyword>
<keyword evidence="1" id="KW-0812">Transmembrane</keyword>
<evidence type="ECO:0000256" key="1">
    <source>
        <dbReference type="SAM" id="Phobius"/>
    </source>
</evidence>
<sequence length="77" mass="8501">MPISLGTVFAFFIISTFGSVIGDKAIRYITPFKFFDLPYIMKHSSYEPVYISIGASVVVVAVAASYMLFTKKDIHAA</sequence>
<dbReference type="RefSeq" id="WP_290401198.1">
    <property type="nucleotide sequence ID" value="NZ_JAUHLN010000004.1"/>
</dbReference>
<gene>
    <name evidence="2" type="ORF">QYF49_19110</name>
</gene>
<comment type="caution">
    <text evidence="2">The sequence shown here is derived from an EMBL/GenBank/DDBJ whole genome shotgun (WGS) entry which is preliminary data.</text>
</comment>
<proteinExistence type="predicted"/>
<dbReference type="EMBL" id="JAUHLN010000004">
    <property type="protein sequence ID" value="MDN4075083.1"/>
    <property type="molecule type" value="Genomic_DNA"/>
</dbReference>
<keyword evidence="1" id="KW-1133">Transmembrane helix</keyword>
<protein>
    <recommendedName>
        <fullName evidence="4">ABC-2 type transport system permease protein</fullName>
    </recommendedName>
</protein>
<reference evidence="2" key="1">
    <citation type="submission" date="2023-06" db="EMBL/GenBank/DDBJ databases">
        <title>Draft Genome Sequences of Representative Paenibacillus Polymyxa, Bacillus cereus, Fictibacillus sp., and Brevibacillus agri Strains Isolated from Amazonian Dark Earth.</title>
        <authorList>
            <person name="Pellegrinetti T.A."/>
            <person name="Cunha I.C.M."/>
            <person name="Chaves M.G."/>
            <person name="Freitas A.S."/>
            <person name="Silva A.V.R."/>
            <person name="Tsai S.M."/>
            <person name="Mendes L.W."/>
        </authorList>
    </citation>
    <scope>NUCLEOTIDE SEQUENCE</scope>
    <source>
        <strain evidence="2">CENA-BCM004</strain>
    </source>
</reference>
<feature type="transmembrane region" description="Helical" evidence="1">
    <location>
        <begin position="49"/>
        <end position="69"/>
    </location>
</feature>
<evidence type="ECO:0000313" key="2">
    <source>
        <dbReference type="EMBL" id="MDN4075083.1"/>
    </source>
</evidence>
<name>A0ABT8EAZ6_9BACL</name>
<evidence type="ECO:0000313" key="3">
    <source>
        <dbReference type="Proteomes" id="UP001168694"/>
    </source>
</evidence>
<keyword evidence="3" id="KW-1185">Reference proteome</keyword>
<dbReference type="Proteomes" id="UP001168694">
    <property type="component" value="Unassembled WGS sequence"/>
</dbReference>